<sequence>MHEAGPLKTIVETLGFQHLDLEVTTPRVAIFRDALVDLFEMELGDDRFSSKARSGWRSILNYVGGAYIYVRRECAGRLQIIASSWRTANNKKKDIMDVDGEEGVDEVAGVVEGAVEQDVQAEAQGKGRAGSKQSRASGE</sequence>
<accession>A0A813EYX7</accession>
<gene>
    <name evidence="2" type="ORF">PGLA1383_LOCUS22415</name>
</gene>
<feature type="non-terminal residue" evidence="2">
    <location>
        <position position="139"/>
    </location>
</feature>
<evidence type="ECO:0000313" key="2">
    <source>
        <dbReference type="EMBL" id="CAE8604241.1"/>
    </source>
</evidence>
<dbReference type="OrthoDB" id="443789at2759"/>
<reference evidence="2" key="1">
    <citation type="submission" date="2021-02" db="EMBL/GenBank/DDBJ databases">
        <authorList>
            <person name="Dougan E. K."/>
            <person name="Rhodes N."/>
            <person name="Thang M."/>
            <person name="Chan C."/>
        </authorList>
    </citation>
    <scope>NUCLEOTIDE SEQUENCE</scope>
</reference>
<comment type="caution">
    <text evidence="2">The sequence shown here is derived from an EMBL/GenBank/DDBJ whole genome shotgun (WGS) entry which is preliminary data.</text>
</comment>
<dbReference type="SUPFAM" id="SSF46458">
    <property type="entry name" value="Globin-like"/>
    <property type="match status" value="1"/>
</dbReference>
<evidence type="ECO:0000313" key="3">
    <source>
        <dbReference type="Proteomes" id="UP000654075"/>
    </source>
</evidence>
<proteinExistence type="predicted"/>
<dbReference type="AlphaFoldDB" id="A0A813EYX7"/>
<dbReference type="Proteomes" id="UP000654075">
    <property type="component" value="Unassembled WGS sequence"/>
</dbReference>
<dbReference type="GO" id="GO:0020037">
    <property type="term" value="F:heme binding"/>
    <property type="evidence" value="ECO:0007669"/>
    <property type="project" value="InterPro"/>
</dbReference>
<organism evidence="2 3">
    <name type="scientific">Polarella glacialis</name>
    <name type="common">Dinoflagellate</name>
    <dbReference type="NCBI Taxonomy" id="89957"/>
    <lineage>
        <taxon>Eukaryota</taxon>
        <taxon>Sar</taxon>
        <taxon>Alveolata</taxon>
        <taxon>Dinophyceae</taxon>
        <taxon>Suessiales</taxon>
        <taxon>Suessiaceae</taxon>
        <taxon>Polarella</taxon>
    </lineage>
</organism>
<dbReference type="GO" id="GO:0019825">
    <property type="term" value="F:oxygen binding"/>
    <property type="evidence" value="ECO:0007669"/>
    <property type="project" value="InterPro"/>
</dbReference>
<protein>
    <submittedName>
        <fullName evidence="2">Uncharacterized protein</fullName>
    </submittedName>
</protein>
<keyword evidence="3" id="KW-1185">Reference proteome</keyword>
<name>A0A813EYX7_POLGL</name>
<dbReference type="EMBL" id="CAJNNV010016168">
    <property type="protein sequence ID" value="CAE8604241.1"/>
    <property type="molecule type" value="Genomic_DNA"/>
</dbReference>
<feature type="region of interest" description="Disordered" evidence="1">
    <location>
        <begin position="120"/>
        <end position="139"/>
    </location>
</feature>
<dbReference type="Gene3D" id="1.10.490.10">
    <property type="entry name" value="Globins"/>
    <property type="match status" value="1"/>
</dbReference>
<dbReference type="InterPro" id="IPR009050">
    <property type="entry name" value="Globin-like_sf"/>
</dbReference>
<evidence type="ECO:0000256" key="1">
    <source>
        <dbReference type="SAM" id="MobiDB-lite"/>
    </source>
</evidence>
<dbReference type="InterPro" id="IPR012292">
    <property type="entry name" value="Globin/Proto"/>
</dbReference>